<dbReference type="AlphaFoldDB" id="A0A1V8M1Q9"/>
<proteinExistence type="predicted"/>
<evidence type="ECO:0000256" key="1">
    <source>
        <dbReference type="ARBA" id="ARBA00022723"/>
    </source>
</evidence>
<dbReference type="EMBL" id="LPUF01000003">
    <property type="protein sequence ID" value="OQK15501.1"/>
    <property type="molecule type" value="Genomic_DNA"/>
</dbReference>
<keyword evidence="1" id="KW-0479">Metal-binding</keyword>
<reference evidence="5 6" key="1">
    <citation type="submission" date="2015-12" db="EMBL/GenBank/DDBJ databases">
        <authorList>
            <person name="Shamseldin A."/>
            <person name="Moawad H."/>
            <person name="Abd El-Rahim W.M."/>
            <person name="Sadowsky M.J."/>
        </authorList>
    </citation>
    <scope>NUCLEOTIDE SEQUENCE [LARGE SCALE GENOMIC DNA]</scope>
    <source>
        <strain evidence="5 6">WF1</strain>
    </source>
</reference>
<evidence type="ECO:0000313" key="6">
    <source>
        <dbReference type="Proteomes" id="UP000191980"/>
    </source>
</evidence>
<accession>A0A1V8M1Q9</accession>
<dbReference type="Gene3D" id="3.30.70.20">
    <property type="match status" value="1"/>
</dbReference>
<evidence type="ECO:0000313" key="5">
    <source>
        <dbReference type="EMBL" id="OQK15501.1"/>
    </source>
</evidence>
<dbReference type="InterPro" id="IPR017900">
    <property type="entry name" value="4Fe4S_Fe_S_CS"/>
</dbReference>
<dbReference type="Pfam" id="PF00037">
    <property type="entry name" value="Fer4"/>
    <property type="match status" value="1"/>
</dbReference>
<keyword evidence="6" id="KW-1185">Reference proteome</keyword>
<evidence type="ECO:0000256" key="2">
    <source>
        <dbReference type="ARBA" id="ARBA00023004"/>
    </source>
</evidence>
<keyword evidence="3" id="KW-0411">Iron-sulfur</keyword>
<dbReference type="PROSITE" id="PS51379">
    <property type="entry name" value="4FE4S_FER_2"/>
    <property type="match status" value="1"/>
</dbReference>
<dbReference type="RefSeq" id="WP_080523744.1">
    <property type="nucleotide sequence ID" value="NZ_LPUF01000003.1"/>
</dbReference>
<dbReference type="STRING" id="1420851.AU255_14840"/>
<evidence type="ECO:0000256" key="3">
    <source>
        <dbReference type="ARBA" id="ARBA00023014"/>
    </source>
</evidence>
<organism evidence="5 6">
    <name type="scientific">Methyloprofundus sedimenti</name>
    <dbReference type="NCBI Taxonomy" id="1420851"/>
    <lineage>
        <taxon>Bacteria</taxon>
        <taxon>Pseudomonadati</taxon>
        <taxon>Pseudomonadota</taxon>
        <taxon>Gammaproteobacteria</taxon>
        <taxon>Methylococcales</taxon>
        <taxon>Methylococcaceae</taxon>
        <taxon>Methyloprofundus</taxon>
    </lineage>
</organism>
<dbReference type="PROSITE" id="PS00198">
    <property type="entry name" value="4FE4S_FER_1"/>
    <property type="match status" value="1"/>
</dbReference>
<dbReference type="InterPro" id="IPR017896">
    <property type="entry name" value="4Fe4S_Fe-S-bd"/>
</dbReference>
<feature type="domain" description="4Fe-4S ferredoxin-type" evidence="4">
    <location>
        <begin position="1"/>
        <end position="30"/>
    </location>
</feature>
<dbReference type="Proteomes" id="UP000191980">
    <property type="component" value="Unassembled WGS sequence"/>
</dbReference>
<dbReference type="OrthoDB" id="9803397at2"/>
<keyword evidence="2" id="KW-0408">Iron</keyword>
<comment type="caution">
    <text evidence="5">The sequence shown here is derived from an EMBL/GenBank/DDBJ whole genome shotgun (WGS) entry which is preliminary data.</text>
</comment>
<evidence type="ECO:0000259" key="4">
    <source>
        <dbReference type="PROSITE" id="PS51379"/>
    </source>
</evidence>
<dbReference type="SUPFAM" id="SSF54862">
    <property type="entry name" value="4Fe-4S ferredoxins"/>
    <property type="match status" value="1"/>
</dbReference>
<dbReference type="GO" id="GO:0051536">
    <property type="term" value="F:iron-sulfur cluster binding"/>
    <property type="evidence" value="ECO:0007669"/>
    <property type="project" value="UniProtKB-KW"/>
</dbReference>
<name>A0A1V8M1Q9_9GAMM</name>
<gene>
    <name evidence="5" type="ORF">AU255_14840</name>
</gene>
<protein>
    <submittedName>
        <fullName evidence="5">Ferredoxin</fullName>
    </submittedName>
</protein>
<dbReference type="GO" id="GO:0046872">
    <property type="term" value="F:metal ion binding"/>
    <property type="evidence" value="ECO:0007669"/>
    <property type="project" value="UniProtKB-KW"/>
</dbReference>
<sequence>MALYIEQAECISCGDCEPVCPTRSIKEGAIVFEINKQTCNECQDTGYDVPECVRMCPIVNCILPLIE</sequence>